<dbReference type="InterPro" id="IPR003594">
    <property type="entry name" value="HATPase_dom"/>
</dbReference>
<dbReference type="CDD" id="cd00130">
    <property type="entry name" value="PAS"/>
    <property type="match status" value="3"/>
</dbReference>
<dbReference type="InterPro" id="IPR000014">
    <property type="entry name" value="PAS"/>
</dbReference>
<dbReference type="SUPFAM" id="SSF55781">
    <property type="entry name" value="GAF domain-like"/>
    <property type="match status" value="1"/>
</dbReference>
<feature type="domain" description="PAC" evidence="9">
    <location>
        <begin position="507"/>
        <end position="560"/>
    </location>
</feature>
<dbReference type="InterPro" id="IPR036890">
    <property type="entry name" value="HATPase_C_sf"/>
</dbReference>
<dbReference type="InterPro" id="IPR003018">
    <property type="entry name" value="GAF"/>
</dbReference>
<protein>
    <recommendedName>
        <fullName evidence="2">histidine kinase</fullName>
        <ecNumber evidence="2">2.7.13.3</ecNumber>
    </recommendedName>
</protein>
<sequence>MGQHRPDLHSNIPHSGRYSRLHSYSAHPRNAKIIRRNKDRILQDFIETSREVLPAAEGNSTVALIDSLPTLLEDIAKALERDITPESPEIYQDAKSHGKQRATLQNFTLDQVLHEYSILRRILFSVIDEDGGLDFETIAMILDCLQEGIEEAGREFLVASSKEHQRLTDEVELEKIRFQTVMSQLPAGVIFAEAPTGRIVFANEMTKKIFGREINLLNSLEEYKQREGWHLDGTPLQAHEWPLARAIKTGEVVEGELIKIQRHDGEYRILRLTANPIRNDAGTIVAGVVICEDMTDQLRFEEERNRSEEQFRTLLNKVPGIIWYMNKNIEIEYVSHQFEEFTGLSPEVAAFGDKFTKVIHPDDVDNSLDSIYDAKRKEADMGFYQRIKSRSGGWRWVLCRANPTFDDQGVLQGWIGKWTDIHEQKLTEEALKESESKFRELANALPMIIWTATPDGYVDWYNDWWYKYLGLPKGTKWDDLDLQPMHPEDVKKTKELWPESFKHGKPFNTEQRFRNGETGEYRWHLVRAVPVLDSQGNVLKYVGANTDIHIEKEHQEDAQFLLEIAQTFTESLDINTSLQTLAEKIISKVGTWCTAELFNGDNVLHPVGVAHKDRDKVDVVRRMRNEYPHTEGNPLCPTEVARSGKAQYKKSITEDELKKGVTDEKLHDYLEELNIRSLVCVPLTSDHEIIGAIMVVSEAEAISEHDKTLIEEVATRASVSIEKAKLYRELAEKNQELDRFAAIAAHDLKSPLISITQFSELLAEDFASKLGPEGEEYLDFIINAGNRMRILIDRLLEYARAGTEKKDFKKVSTEEAVATVRKNLLAQIEETGTRLSIDSELPEVFGDEIQIQQLFQNLIANAMKFHKPTQSPQINIEVTTKGEHWQFSIRDQGIGMEKKHLERIFEIFSRAHKGQYEGTGIGLAVCKRIVENHGGQIWAESELGKGTTFHFTIPKMNIEGVGSR</sequence>
<evidence type="ECO:0000256" key="6">
    <source>
        <dbReference type="SAM" id="MobiDB-lite"/>
    </source>
</evidence>
<keyword evidence="5" id="KW-0418">Kinase</keyword>
<evidence type="ECO:0000256" key="2">
    <source>
        <dbReference type="ARBA" id="ARBA00012438"/>
    </source>
</evidence>
<dbReference type="SMART" id="SM00091">
    <property type="entry name" value="PAS"/>
    <property type="match status" value="3"/>
</dbReference>
<dbReference type="Proteomes" id="UP000830116">
    <property type="component" value="Chromosome"/>
</dbReference>
<feature type="domain" description="PAS" evidence="8">
    <location>
        <begin position="307"/>
        <end position="378"/>
    </location>
</feature>
<dbReference type="SMART" id="SM00387">
    <property type="entry name" value="HATPase_c"/>
    <property type="match status" value="1"/>
</dbReference>
<dbReference type="InterPro" id="IPR052162">
    <property type="entry name" value="Sensor_kinase/Photoreceptor"/>
</dbReference>
<feature type="domain" description="PAC" evidence="9">
    <location>
        <begin position="251"/>
        <end position="306"/>
    </location>
</feature>
<reference evidence="10" key="1">
    <citation type="submission" date="2022-03" db="EMBL/GenBank/DDBJ databases">
        <title>Genome Identification and Characterization of new species Bdellovibrio reynosense LBG001 sp. nov. from a Mexico soil sample.</title>
        <authorList>
            <person name="Camilli A."/>
            <person name="Ajao Y."/>
            <person name="Guo X."/>
        </authorList>
    </citation>
    <scope>NUCLEOTIDE SEQUENCE</scope>
    <source>
        <strain evidence="10">LBG001</strain>
    </source>
</reference>
<dbReference type="CDD" id="cd00082">
    <property type="entry name" value="HisKA"/>
    <property type="match status" value="1"/>
</dbReference>
<evidence type="ECO:0000256" key="4">
    <source>
        <dbReference type="ARBA" id="ARBA00022679"/>
    </source>
</evidence>
<dbReference type="SMART" id="SM00388">
    <property type="entry name" value="HisKA"/>
    <property type="match status" value="1"/>
</dbReference>
<dbReference type="SUPFAM" id="SSF47384">
    <property type="entry name" value="Homodimeric domain of signal transducing histidine kinase"/>
    <property type="match status" value="1"/>
</dbReference>
<evidence type="ECO:0000256" key="3">
    <source>
        <dbReference type="ARBA" id="ARBA00022553"/>
    </source>
</evidence>
<evidence type="ECO:0000256" key="1">
    <source>
        <dbReference type="ARBA" id="ARBA00000085"/>
    </source>
</evidence>
<dbReference type="EC" id="2.7.13.3" evidence="2"/>
<dbReference type="InterPro" id="IPR001610">
    <property type="entry name" value="PAC"/>
</dbReference>
<proteinExistence type="predicted"/>
<dbReference type="PANTHER" id="PTHR43304:SF1">
    <property type="entry name" value="PAC DOMAIN-CONTAINING PROTEIN"/>
    <property type="match status" value="1"/>
</dbReference>
<dbReference type="EMBL" id="CP093442">
    <property type="protein sequence ID" value="UOF02095.1"/>
    <property type="molecule type" value="Genomic_DNA"/>
</dbReference>
<dbReference type="InterPro" id="IPR036097">
    <property type="entry name" value="HisK_dim/P_sf"/>
</dbReference>
<dbReference type="Pfam" id="PF13426">
    <property type="entry name" value="PAS_9"/>
    <property type="match status" value="1"/>
</dbReference>
<dbReference type="PROSITE" id="PS50113">
    <property type="entry name" value="PAC"/>
    <property type="match status" value="3"/>
</dbReference>
<dbReference type="SUPFAM" id="SSF55785">
    <property type="entry name" value="PYP-like sensor domain (PAS domain)"/>
    <property type="match status" value="3"/>
</dbReference>
<comment type="catalytic activity">
    <reaction evidence="1">
        <text>ATP + protein L-histidine = ADP + protein N-phospho-L-histidine.</text>
        <dbReference type="EC" id="2.7.13.3"/>
    </reaction>
</comment>
<dbReference type="Pfam" id="PF01590">
    <property type="entry name" value="GAF"/>
    <property type="match status" value="1"/>
</dbReference>
<dbReference type="InterPro" id="IPR004358">
    <property type="entry name" value="Sig_transdc_His_kin-like_C"/>
</dbReference>
<dbReference type="InterPro" id="IPR029016">
    <property type="entry name" value="GAF-like_dom_sf"/>
</dbReference>
<dbReference type="PROSITE" id="PS50112">
    <property type="entry name" value="PAS"/>
    <property type="match status" value="1"/>
</dbReference>
<keyword evidence="11" id="KW-1185">Reference proteome</keyword>
<evidence type="ECO:0000313" key="11">
    <source>
        <dbReference type="Proteomes" id="UP000830116"/>
    </source>
</evidence>
<gene>
    <name evidence="10" type="ORF">MNR06_03890</name>
</gene>
<dbReference type="Pfam" id="PF02518">
    <property type="entry name" value="HATPase_c"/>
    <property type="match status" value="1"/>
</dbReference>
<feature type="region of interest" description="Disordered" evidence="6">
    <location>
        <begin position="1"/>
        <end position="24"/>
    </location>
</feature>
<dbReference type="InterPro" id="IPR035965">
    <property type="entry name" value="PAS-like_dom_sf"/>
</dbReference>
<evidence type="ECO:0000259" key="7">
    <source>
        <dbReference type="PROSITE" id="PS50109"/>
    </source>
</evidence>
<dbReference type="RefSeq" id="WP_243538766.1">
    <property type="nucleotide sequence ID" value="NZ_CP093442.1"/>
</dbReference>
<organism evidence="10 11">
    <name type="scientific">Bdellovibrio reynosensis</name>
    <dbReference type="NCBI Taxonomy" id="2835041"/>
    <lineage>
        <taxon>Bacteria</taxon>
        <taxon>Pseudomonadati</taxon>
        <taxon>Bdellovibrionota</taxon>
        <taxon>Bdellovibrionia</taxon>
        <taxon>Bdellovibrionales</taxon>
        <taxon>Pseudobdellovibrionaceae</taxon>
        <taxon>Bdellovibrio</taxon>
    </lineage>
</organism>
<dbReference type="Gene3D" id="3.30.450.20">
    <property type="entry name" value="PAS domain"/>
    <property type="match status" value="3"/>
</dbReference>
<keyword evidence="4" id="KW-0808">Transferase</keyword>
<evidence type="ECO:0000256" key="5">
    <source>
        <dbReference type="ARBA" id="ARBA00022777"/>
    </source>
</evidence>
<dbReference type="Gene3D" id="1.10.287.130">
    <property type="match status" value="1"/>
</dbReference>
<dbReference type="SMART" id="SM00086">
    <property type="entry name" value="PAC"/>
    <property type="match status" value="3"/>
</dbReference>
<dbReference type="PANTHER" id="PTHR43304">
    <property type="entry name" value="PHYTOCHROME-LIKE PROTEIN CPH1"/>
    <property type="match status" value="1"/>
</dbReference>
<accession>A0ABY4CIP0</accession>
<dbReference type="InterPro" id="IPR013655">
    <property type="entry name" value="PAS_fold_3"/>
</dbReference>
<dbReference type="InterPro" id="IPR005467">
    <property type="entry name" value="His_kinase_dom"/>
</dbReference>
<feature type="domain" description="PAC" evidence="9">
    <location>
        <begin position="377"/>
        <end position="433"/>
    </location>
</feature>
<dbReference type="Gene3D" id="3.30.565.10">
    <property type="entry name" value="Histidine kinase-like ATPase, C-terminal domain"/>
    <property type="match status" value="1"/>
</dbReference>
<dbReference type="Pfam" id="PF00512">
    <property type="entry name" value="HisKA"/>
    <property type="match status" value="1"/>
</dbReference>
<dbReference type="InterPro" id="IPR003661">
    <property type="entry name" value="HisK_dim/P_dom"/>
</dbReference>
<dbReference type="PROSITE" id="PS50109">
    <property type="entry name" value="HIS_KIN"/>
    <property type="match status" value="1"/>
</dbReference>
<dbReference type="InterPro" id="IPR000700">
    <property type="entry name" value="PAS-assoc_C"/>
</dbReference>
<dbReference type="Pfam" id="PF08447">
    <property type="entry name" value="PAS_3"/>
    <property type="match status" value="2"/>
</dbReference>
<feature type="domain" description="Histidine kinase" evidence="7">
    <location>
        <begin position="743"/>
        <end position="957"/>
    </location>
</feature>
<keyword evidence="3" id="KW-0597">Phosphoprotein</keyword>
<evidence type="ECO:0000259" key="8">
    <source>
        <dbReference type="PROSITE" id="PS50112"/>
    </source>
</evidence>
<evidence type="ECO:0000313" key="10">
    <source>
        <dbReference type="EMBL" id="UOF02095.1"/>
    </source>
</evidence>
<evidence type="ECO:0000259" key="9">
    <source>
        <dbReference type="PROSITE" id="PS50113"/>
    </source>
</evidence>
<dbReference type="SMART" id="SM00065">
    <property type="entry name" value="GAF"/>
    <property type="match status" value="1"/>
</dbReference>
<dbReference type="SUPFAM" id="SSF55874">
    <property type="entry name" value="ATPase domain of HSP90 chaperone/DNA topoisomerase II/histidine kinase"/>
    <property type="match status" value="1"/>
</dbReference>
<dbReference type="NCBIfam" id="TIGR00229">
    <property type="entry name" value="sensory_box"/>
    <property type="match status" value="3"/>
</dbReference>
<name>A0ABY4CIP0_9BACT</name>
<dbReference type="Gene3D" id="3.30.450.40">
    <property type="match status" value="1"/>
</dbReference>
<dbReference type="PRINTS" id="PR00344">
    <property type="entry name" value="BCTRLSENSOR"/>
</dbReference>